<evidence type="ECO:0000313" key="10">
    <source>
        <dbReference type="EMBL" id="TDC28221.1"/>
    </source>
</evidence>
<dbReference type="PANTHER" id="PTHR43357:SF4">
    <property type="entry name" value="INNER MEMBRANE ABC TRANSPORTER PERMEASE PROTEIN YDCV"/>
    <property type="match status" value="1"/>
</dbReference>
<accession>A0A4R4PZZ4</accession>
<dbReference type="EMBL" id="SMKA01000081">
    <property type="protein sequence ID" value="TDC28221.1"/>
    <property type="molecule type" value="Genomic_DNA"/>
</dbReference>
<feature type="transmembrane region" description="Helical" evidence="8">
    <location>
        <begin position="272"/>
        <end position="293"/>
    </location>
</feature>
<dbReference type="PANTHER" id="PTHR43357">
    <property type="entry name" value="INNER MEMBRANE ABC TRANSPORTER PERMEASE PROTEIN YDCV"/>
    <property type="match status" value="1"/>
</dbReference>
<evidence type="ECO:0000313" key="11">
    <source>
        <dbReference type="Proteomes" id="UP000295075"/>
    </source>
</evidence>
<feature type="transmembrane region" description="Helical" evidence="8">
    <location>
        <begin position="58"/>
        <end position="79"/>
    </location>
</feature>
<evidence type="ECO:0000256" key="6">
    <source>
        <dbReference type="ARBA" id="ARBA00022989"/>
    </source>
</evidence>
<dbReference type="GO" id="GO:0055085">
    <property type="term" value="P:transmembrane transport"/>
    <property type="evidence" value="ECO:0007669"/>
    <property type="project" value="InterPro"/>
</dbReference>
<evidence type="ECO:0000256" key="3">
    <source>
        <dbReference type="ARBA" id="ARBA00022475"/>
    </source>
</evidence>
<dbReference type="Proteomes" id="UP000295075">
    <property type="component" value="Unassembled WGS sequence"/>
</dbReference>
<feature type="transmembrane region" description="Helical" evidence="8">
    <location>
        <begin position="228"/>
        <end position="252"/>
    </location>
</feature>
<evidence type="ECO:0000259" key="9">
    <source>
        <dbReference type="PROSITE" id="PS50928"/>
    </source>
</evidence>
<dbReference type="PROSITE" id="PS50928">
    <property type="entry name" value="ABC_TM1"/>
    <property type="match status" value="1"/>
</dbReference>
<feature type="transmembrane region" description="Helical" evidence="8">
    <location>
        <begin position="140"/>
        <end position="160"/>
    </location>
</feature>
<dbReference type="SUPFAM" id="SSF161098">
    <property type="entry name" value="MetI-like"/>
    <property type="match status" value="1"/>
</dbReference>
<keyword evidence="7 8" id="KW-0472">Membrane</keyword>
<feature type="domain" description="ABC transmembrane type-1" evidence="9">
    <location>
        <begin position="98"/>
        <end position="293"/>
    </location>
</feature>
<evidence type="ECO:0000256" key="8">
    <source>
        <dbReference type="RuleBase" id="RU363032"/>
    </source>
</evidence>
<name>A0A4R4PZZ4_9ACTN</name>
<dbReference type="InterPro" id="IPR035906">
    <property type="entry name" value="MetI-like_sf"/>
</dbReference>
<evidence type="ECO:0000256" key="5">
    <source>
        <dbReference type="ARBA" id="ARBA00022692"/>
    </source>
</evidence>
<keyword evidence="3" id="KW-1003">Cell membrane</keyword>
<keyword evidence="4" id="KW-0997">Cell inner membrane</keyword>
<comment type="caution">
    <text evidence="10">The sequence shown here is derived from an EMBL/GenBank/DDBJ whole genome shotgun (WGS) entry which is preliminary data.</text>
</comment>
<dbReference type="Gene3D" id="1.10.3720.10">
    <property type="entry name" value="MetI-like"/>
    <property type="match status" value="1"/>
</dbReference>
<dbReference type="AlphaFoldDB" id="A0A4R4PZZ4"/>
<keyword evidence="2 8" id="KW-0813">Transport</keyword>
<evidence type="ECO:0000256" key="1">
    <source>
        <dbReference type="ARBA" id="ARBA00004429"/>
    </source>
</evidence>
<keyword evidence="11" id="KW-1185">Reference proteome</keyword>
<sequence length="305" mass="32479">MAWLVESVDLHSRRSAGRVGPDRPARGQRRTGAWCAGLDGVACRGLQFGTQLRSRSGWLVPPLLLIAVLVVYPLALVAVESAPAWGDVLGSVEFREALIRTVQIAVCSTIGCLVVGTFLAVVISFVPFPGARVVASLVDTMLALPSFLVALSFTFIYGTAGILRTGGFLTTPWAVVLAEITFYTPFVMRPLLAAMSRLPRAQLDVAASLGAGPWRVLRQVVLPEVRPAMVAGGSLTLLLTLNEFGIVLFLGAKGTTTLPMLVHTKGIVMFDYPAACAIAVVQIVLSLGLYALLRKALGGRRARLD</sequence>
<gene>
    <name evidence="10" type="ORF">E1261_18990</name>
</gene>
<dbReference type="CDD" id="cd06261">
    <property type="entry name" value="TM_PBP2"/>
    <property type="match status" value="1"/>
</dbReference>
<keyword evidence="5 8" id="KW-0812">Transmembrane</keyword>
<dbReference type="InterPro" id="IPR000515">
    <property type="entry name" value="MetI-like"/>
</dbReference>
<protein>
    <submittedName>
        <fullName evidence="10">2-aminoethylphosphonate ABC transporter permease subunit</fullName>
    </submittedName>
</protein>
<dbReference type="NCBIfam" id="NF011624">
    <property type="entry name" value="PRK15050.1"/>
    <property type="match status" value="1"/>
</dbReference>
<dbReference type="GO" id="GO:0005886">
    <property type="term" value="C:plasma membrane"/>
    <property type="evidence" value="ECO:0007669"/>
    <property type="project" value="UniProtKB-SubCell"/>
</dbReference>
<comment type="similarity">
    <text evidence="8">Belongs to the binding-protein-dependent transport system permease family.</text>
</comment>
<feature type="transmembrane region" description="Helical" evidence="8">
    <location>
        <begin position="99"/>
        <end position="128"/>
    </location>
</feature>
<evidence type="ECO:0000256" key="4">
    <source>
        <dbReference type="ARBA" id="ARBA00022519"/>
    </source>
</evidence>
<evidence type="ECO:0000256" key="2">
    <source>
        <dbReference type="ARBA" id="ARBA00022448"/>
    </source>
</evidence>
<dbReference type="OrthoDB" id="9774448at2"/>
<proteinExistence type="inferred from homology"/>
<keyword evidence="6 8" id="KW-1133">Transmembrane helix</keyword>
<reference evidence="10 11" key="1">
    <citation type="submission" date="2019-03" db="EMBL/GenBank/DDBJ databases">
        <title>Draft genome sequences of novel Actinobacteria.</title>
        <authorList>
            <person name="Sahin N."/>
            <person name="Ay H."/>
            <person name="Saygin H."/>
        </authorList>
    </citation>
    <scope>NUCLEOTIDE SEQUENCE [LARGE SCALE GENOMIC DNA]</scope>
    <source>
        <strain evidence="10 11">JCM 30547</strain>
    </source>
</reference>
<comment type="subcellular location">
    <subcellularLocation>
        <location evidence="1">Cell inner membrane</location>
        <topology evidence="1">Multi-pass membrane protein</topology>
    </subcellularLocation>
    <subcellularLocation>
        <location evidence="8">Cell membrane</location>
        <topology evidence="8">Multi-pass membrane protein</topology>
    </subcellularLocation>
</comment>
<evidence type="ECO:0000256" key="7">
    <source>
        <dbReference type="ARBA" id="ARBA00023136"/>
    </source>
</evidence>
<organism evidence="10 11">
    <name type="scientific">Kribbella albertanoniae</name>
    <dbReference type="NCBI Taxonomy" id="1266829"/>
    <lineage>
        <taxon>Bacteria</taxon>
        <taxon>Bacillati</taxon>
        <taxon>Actinomycetota</taxon>
        <taxon>Actinomycetes</taxon>
        <taxon>Propionibacteriales</taxon>
        <taxon>Kribbellaceae</taxon>
        <taxon>Kribbella</taxon>
    </lineage>
</organism>
<dbReference type="Pfam" id="PF00528">
    <property type="entry name" value="BPD_transp_1"/>
    <property type="match status" value="1"/>
</dbReference>